<evidence type="ECO:0000313" key="3">
    <source>
        <dbReference type="Proteomes" id="UP000265798"/>
    </source>
</evidence>
<evidence type="ECO:0000313" key="2">
    <source>
        <dbReference type="EMBL" id="RHX90750.1"/>
    </source>
</evidence>
<proteinExistence type="predicted"/>
<dbReference type="AlphaFoldDB" id="A0A396ZCD7"/>
<reference evidence="3" key="1">
    <citation type="submission" date="2018-05" db="EMBL/GenBank/DDBJ databases">
        <title>Leptospira yasudae sp. nov. and Leptospira stimsonii sp. nov., two pathogenic species of the genus Leptospira isolated from environmental sources.</title>
        <authorList>
            <person name="Casanovas-Massana A."/>
            <person name="Hamond C."/>
            <person name="Santos L.A."/>
            <person name="Hacker K.P."/>
            <person name="Balassiano I."/>
            <person name="Medeiros M.A."/>
            <person name="Reis M.G."/>
            <person name="Ko A.I."/>
            <person name="Wunder E.A."/>
        </authorList>
    </citation>
    <scope>NUCLEOTIDE SEQUENCE [LARGE SCALE GENOMIC DNA]</scope>
    <source>
        <strain evidence="3">Yale</strain>
    </source>
</reference>
<dbReference type="RefSeq" id="WP_118968393.1">
    <property type="nucleotide sequence ID" value="NZ_QHCT01000002.1"/>
</dbReference>
<gene>
    <name evidence="2" type="ORF">DLM75_10210</name>
</gene>
<dbReference type="EMBL" id="QHCT01000002">
    <property type="protein sequence ID" value="RHX90750.1"/>
    <property type="molecule type" value="Genomic_DNA"/>
</dbReference>
<feature type="transmembrane region" description="Helical" evidence="1">
    <location>
        <begin position="97"/>
        <end position="116"/>
    </location>
</feature>
<dbReference type="Proteomes" id="UP000265798">
    <property type="component" value="Unassembled WGS sequence"/>
</dbReference>
<name>A0A396ZCD7_9LEPT</name>
<keyword evidence="1" id="KW-0472">Membrane</keyword>
<organism evidence="2 3">
    <name type="scientific">Leptospira stimsonii</name>
    <dbReference type="NCBI Taxonomy" id="2202203"/>
    <lineage>
        <taxon>Bacteria</taxon>
        <taxon>Pseudomonadati</taxon>
        <taxon>Spirochaetota</taxon>
        <taxon>Spirochaetia</taxon>
        <taxon>Leptospirales</taxon>
        <taxon>Leptospiraceae</taxon>
        <taxon>Leptospira</taxon>
    </lineage>
</organism>
<sequence>MNYKTKNTITISIISLFCIASILGGSYLFYRQKTGTVATASVTDCKKIRRAEICSGFWTYNNKIQFGEVENANSDDLGAKVQVLVTQDRAVKPSLRLPIALFLIAFGIAFMGVRWWKTEAYRE</sequence>
<protein>
    <recommendedName>
        <fullName evidence="4">DUF3592 domain-containing protein</fullName>
    </recommendedName>
</protein>
<comment type="caution">
    <text evidence="2">The sequence shown here is derived from an EMBL/GenBank/DDBJ whole genome shotgun (WGS) entry which is preliminary data.</text>
</comment>
<evidence type="ECO:0008006" key="4">
    <source>
        <dbReference type="Google" id="ProtNLM"/>
    </source>
</evidence>
<keyword evidence="1" id="KW-1133">Transmembrane helix</keyword>
<keyword evidence="1" id="KW-0812">Transmembrane</keyword>
<dbReference type="OrthoDB" id="332121at2"/>
<evidence type="ECO:0000256" key="1">
    <source>
        <dbReference type="SAM" id="Phobius"/>
    </source>
</evidence>
<feature type="transmembrane region" description="Helical" evidence="1">
    <location>
        <begin position="9"/>
        <end position="30"/>
    </location>
</feature>
<accession>A0A396ZCD7</accession>